<evidence type="ECO:0008006" key="10">
    <source>
        <dbReference type="Google" id="ProtNLM"/>
    </source>
</evidence>
<dbReference type="Proteomes" id="UP000653305">
    <property type="component" value="Unassembled WGS sequence"/>
</dbReference>
<evidence type="ECO:0000313" key="9">
    <source>
        <dbReference type="Proteomes" id="UP000653305"/>
    </source>
</evidence>
<name>A0A830BQH8_9LAMI</name>
<comment type="subcellular location">
    <subcellularLocation>
        <location evidence="1">Endoplasmic reticulum membrane</location>
    </subcellularLocation>
</comment>
<evidence type="ECO:0000256" key="2">
    <source>
        <dbReference type="ARBA" id="ARBA00010799"/>
    </source>
</evidence>
<accession>A0A830BQH8</accession>
<dbReference type="EMBL" id="BMAC01000201">
    <property type="protein sequence ID" value="GFP89780.1"/>
    <property type="molecule type" value="Genomic_DNA"/>
</dbReference>
<gene>
    <name evidence="8" type="ORF">PHJA_001121800</name>
</gene>
<dbReference type="PANTHER" id="PTHR42650">
    <property type="entry name" value="TAIL-ANCHORED PROTEIN INSERTION RECEPTOR WRB"/>
    <property type="match status" value="1"/>
</dbReference>
<reference evidence="8" key="1">
    <citation type="submission" date="2020-07" db="EMBL/GenBank/DDBJ databases">
        <title>Ethylene signaling mediates host invasion by parasitic plants.</title>
        <authorList>
            <person name="Yoshida S."/>
        </authorList>
    </citation>
    <scope>NUCLEOTIDE SEQUENCE</scope>
    <source>
        <strain evidence="8">Okayama</strain>
    </source>
</reference>
<comment type="caution">
    <text evidence="8">The sequence shown here is derived from an EMBL/GenBank/DDBJ whole genome shotgun (WGS) entry which is preliminary data.</text>
</comment>
<keyword evidence="5 7" id="KW-1133">Transmembrane helix</keyword>
<evidence type="ECO:0000256" key="7">
    <source>
        <dbReference type="SAM" id="Phobius"/>
    </source>
</evidence>
<feature type="transmembrane region" description="Helical" evidence="7">
    <location>
        <begin position="67"/>
        <end position="86"/>
    </location>
</feature>
<keyword evidence="3 7" id="KW-0812">Transmembrane</keyword>
<dbReference type="OrthoDB" id="512018at2759"/>
<dbReference type="AlphaFoldDB" id="A0A830BQH8"/>
<protein>
    <recommendedName>
        <fullName evidence="10">Tail-anchored protein insertion receptor WRB</fullName>
    </recommendedName>
</protein>
<proteinExistence type="inferred from homology"/>
<dbReference type="GO" id="GO:0005789">
    <property type="term" value="C:endoplasmic reticulum membrane"/>
    <property type="evidence" value="ECO:0007669"/>
    <property type="project" value="UniProtKB-SubCell"/>
</dbReference>
<evidence type="ECO:0000256" key="1">
    <source>
        <dbReference type="ARBA" id="ARBA00004586"/>
    </source>
</evidence>
<evidence type="ECO:0000256" key="3">
    <source>
        <dbReference type="ARBA" id="ARBA00022692"/>
    </source>
</evidence>
<sequence length="239" mass="27267">MREGLREIFSSPTPRTLPIVPCCDQFDTLRRRFGAFRYCIQTRCPSEEESQRKDVMEEILTERGKSMAAPAIFILVFCFHFVSKYIESVKKKKGAMSDKDVQLRAEIKRLLKEASSLTQPSTFAQAAKLRRMAAAKEKELAKHQEMHEKDMKMSFGSYEKLILISQVVTYVVLILCYWKIPVATIADQLVRPFGKLLSWKAGTSLKDNVVVGIIPWLVVSTRVSKFICRKGGHSLNITD</sequence>
<dbReference type="GO" id="GO:0043495">
    <property type="term" value="F:protein-membrane adaptor activity"/>
    <property type="evidence" value="ECO:0007669"/>
    <property type="project" value="TreeGrafter"/>
</dbReference>
<dbReference type="PANTHER" id="PTHR42650:SF1">
    <property type="entry name" value="GUIDED ENTRY OF TAIL-ANCHORED PROTEINS FACTOR 1"/>
    <property type="match status" value="1"/>
</dbReference>
<dbReference type="GO" id="GO:0071816">
    <property type="term" value="P:tail-anchored membrane protein insertion into ER membrane"/>
    <property type="evidence" value="ECO:0007669"/>
    <property type="project" value="InterPro"/>
</dbReference>
<keyword evidence="4" id="KW-0256">Endoplasmic reticulum</keyword>
<organism evidence="8 9">
    <name type="scientific">Phtheirospermum japonicum</name>
    <dbReference type="NCBI Taxonomy" id="374723"/>
    <lineage>
        <taxon>Eukaryota</taxon>
        <taxon>Viridiplantae</taxon>
        <taxon>Streptophyta</taxon>
        <taxon>Embryophyta</taxon>
        <taxon>Tracheophyta</taxon>
        <taxon>Spermatophyta</taxon>
        <taxon>Magnoliopsida</taxon>
        <taxon>eudicotyledons</taxon>
        <taxon>Gunneridae</taxon>
        <taxon>Pentapetalae</taxon>
        <taxon>asterids</taxon>
        <taxon>lamiids</taxon>
        <taxon>Lamiales</taxon>
        <taxon>Orobanchaceae</taxon>
        <taxon>Orobanchaceae incertae sedis</taxon>
        <taxon>Phtheirospermum</taxon>
    </lineage>
</organism>
<evidence type="ECO:0000313" key="8">
    <source>
        <dbReference type="EMBL" id="GFP89780.1"/>
    </source>
</evidence>
<dbReference type="GO" id="GO:0043529">
    <property type="term" value="C:GET complex"/>
    <property type="evidence" value="ECO:0007669"/>
    <property type="project" value="TreeGrafter"/>
</dbReference>
<evidence type="ECO:0000256" key="5">
    <source>
        <dbReference type="ARBA" id="ARBA00022989"/>
    </source>
</evidence>
<dbReference type="Pfam" id="PF04420">
    <property type="entry name" value="CHD5"/>
    <property type="match status" value="1"/>
</dbReference>
<comment type="similarity">
    <text evidence="2">Belongs to the WRB/GET1 family.</text>
</comment>
<keyword evidence="6 7" id="KW-0472">Membrane</keyword>
<evidence type="ECO:0000256" key="6">
    <source>
        <dbReference type="ARBA" id="ARBA00023136"/>
    </source>
</evidence>
<dbReference type="InterPro" id="IPR028945">
    <property type="entry name" value="Get1"/>
</dbReference>
<feature type="transmembrane region" description="Helical" evidence="7">
    <location>
        <begin position="161"/>
        <end position="180"/>
    </location>
</feature>
<evidence type="ECO:0000256" key="4">
    <source>
        <dbReference type="ARBA" id="ARBA00022824"/>
    </source>
</evidence>
<keyword evidence="9" id="KW-1185">Reference proteome</keyword>